<dbReference type="AlphaFoldDB" id="A0AAE0AEN9"/>
<evidence type="ECO:0000256" key="1">
    <source>
        <dbReference type="SAM" id="SignalP"/>
    </source>
</evidence>
<accession>A0AAE0AEN9</accession>
<dbReference type="EMBL" id="JANJYJ010000005">
    <property type="protein sequence ID" value="KAK3212133.1"/>
    <property type="molecule type" value="Genomic_DNA"/>
</dbReference>
<reference evidence="2" key="1">
    <citation type="journal article" date="2023" name="Plant J.">
        <title>Genome sequences and population genomics provide insights into the demographic history, inbreeding, and mutation load of two 'living fossil' tree species of Dipteronia.</title>
        <authorList>
            <person name="Feng Y."/>
            <person name="Comes H.P."/>
            <person name="Chen J."/>
            <person name="Zhu S."/>
            <person name="Lu R."/>
            <person name="Zhang X."/>
            <person name="Li P."/>
            <person name="Qiu J."/>
            <person name="Olsen K.M."/>
            <person name="Qiu Y."/>
        </authorList>
    </citation>
    <scope>NUCLEOTIDE SEQUENCE</scope>
    <source>
        <strain evidence="2">NBL</strain>
    </source>
</reference>
<gene>
    <name evidence="2" type="ORF">Dsin_016839</name>
</gene>
<evidence type="ECO:0000313" key="3">
    <source>
        <dbReference type="Proteomes" id="UP001281410"/>
    </source>
</evidence>
<proteinExistence type="predicted"/>
<sequence length="201" mass="22073">MVGSLSSSLLSFITRLLSSDCPSLSSEPGAHSFSSSVCTLSILGLRSSKVGIDSSFCCSKTIGSLLYCSNACGSTEMGIAFKSRVIKGKSRRSNSLKNVIESSRFSSDVTDAPSNSFLASLMILVSYHTAVPRFNHFQKLTGYQTTLFVVHRDLFSSSLMDYTVLNGKVCNWMSFTEAKWCWKGWVLEFLWSIGKGKVQHI</sequence>
<organism evidence="2 3">
    <name type="scientific">Dipteronia sinensis</name>
    <dbReference type="NCBI Taxonomy" id="43782"/>
    <lineage>
        <taxon>Eukaryota</taxon>
        <taxon>Viridiplantae</taxon>
        <taxon>Streptophyta</taxon>
        <taxon>Embryophyta</taxon>
        <taxon>Tracheophyta</taxon>
        <taxon>Spermatophyta</taxon>
        <taxon>Magnoliopsida</taxon>
        <taxon>eudicotyledons</taxon>
        <taxon>Gunneridae</taxon>
        <taxon>Pentapetalae</taxon>
        <taxon>rosids</taxon>
        <taxon>malvids</taxon>
        <taxon>Sapindales</taxon>
        <taxon>Sapindaceae</taxon>
        <taxon>Hippocastanoideae</taxon>
        <taxon>Acereae</taxon>
        <taxon>Dipteronia</taxon>
    </lineage>
</organism>
<name>A0AAE0AEN9_9ROSI</name>
<comment type="caution">
    <text evidence="2">The sequence shown here is derived from an EMBL/GenBank/DDBJ whole genome shotgun (WGS) entry which is preliminary data.</text>
</comment>
<keyword evidence="3" id="KW-1185">Reference proteome</keyword>
<dbReference type="Proteomes" id="UP001281410">
    <property type="component" value="Unassembled WGS sequence"/>
</dbReference>
<protein>
    <submittedName>
        <fullName evidence="2">Uncharacterized protein</fullName>
    </submittedName>
</protein>
<keyword evidence="1" id="KW-0732">Signal</keyword>
<feature type="signal peptide" evidence="1">
    <location>
        <begin position="1"/>
        <end position="18"/>
    </location>
</feature>
<feature type="chain" id="PRO_5042261528" evidence="1">
    <location>
        <begin position="19"/>
        <end position="201"/>
    </location>
</feature>
<evidence type="ECO:0000313" key="2">
    <source>
        <dbReference type="EMBL" id="KAK3212133.1"/>
    </source>
</evidence>